<keyword evidence="6 9" id="KW-1133">Transmembrane helix</keyword>
<keyword evidence="4 9" id="KW-0812">Transmembrane</keyword>
<dbReference type="STRING" id="337451.A0A3S3N3Z2"/>
<protein>
    <submittedName>
        <fullName evidence="11">Putative transferase</fullName>
    </submittedName>
</protein>
<keyword evidence="2" id="KW-0328">Glycosyltransferase</keyword>
<evidence type="ECO:0000256" key="7">
    <source>
        <dbReference type="ARBA" id="ARBA00023136"/>
    </source>
</evidence>
<reference evidence="11 12" key="1">
    <citation type="journal article" date="2019" name="Nat. Plants">
        <title>Stout camphor tree genome fills gaps in understanding of flowering plant genome evolution.</title>
        <authorList>
            <person name="Chaw S.M."/>
            <person name="Liu Y.C."/>
            <person name="Wu Y.W."/>
            <person name="Wang H.Y."/>
            <person name="Lin C.I."/>
            <person name="Wu C.S."/>
            <person name="Ke H.M."/>
            <person name="Chang L.Y."/>
            <person name="Hsu C.Y."/>
            <person name="Yang H.T."/>
            <person name="Sudianto E."/>
            <person name="Hsu M.H."/>
            <person name="Wu K.P."/>
            <person name="Wang L.N."/>
            <person name="Leebens-Mack J.H."/>
            <person name="Tsai I.J."/>
        </authorList>
    </citation>
    <scope>NUCLEOTIDE SEQUENCE [LARGE SCALE GENOMIC DNA]</scope>
    <source>
        <strain evidence="12">cv. Chaw 1501</strain>
        <tissue evidence="11">Young leaves</tissue>
    </source>
</reference>
<dbReference type="Pfam" id="PF02434">
    <property type="entry name" value="Fringe"/>
    <property type="match status" value="1"/>
</dbReference>
<dbReference type="Gene3D" id="3.90.550.50">
    <property type="match status" value="1"/>
</dbReference>
<evidence type="ECO:0000256" key="1">
    <source>
        <dbReference type="ARBA" id="ARBA00004606"/>
    </source>
</evidence>
<dbReference type="AlphaFoldDB" id="A0A3S3N3Z2"/>
<gene>
    <name evidence="11" type="ORF">CKAN_01680700</name>
</gene>
<comment type="caution">
    <text evidence="11">The sequence shown here is derived from an EMBL/GenBank/DDBJ whole genome shotgun (WGS) entry which is preliminary data.</text>
</comment>
<evidence type="ECO:0000313" key="12">
    <source>
        <dbReference type="Proteomes" id="UP000283530"/>
    </source>
</evidence>
<evidence type="ECO:0000256" key="3">
    <source>
        <dbReference type="ARBA" id="ARBA00022679"/>
    </source>
</evidence>
<dbReference type="GO" id="GO:0016020">
    <property type="term" value="C:membrane"/>
    <property type="evidence" value="ECO:0007669"/>
    <property type="project" value="UniProtKB-SubCell"/>
</dbReference>
<evidence type="ECO:0000256" key="6">
    <source>
        <dbReference type="ARBA" id="ARBA00022989"/>
    </source>
</evidence>
<evidence type="ECO:0000313" key="11">
    <source>
        <dbReference type="EMBL" id="RWR87846.1"/>
    </source>
</evidence>
<sequence length="373" mass="42466">MKANQIDAEKLLWDQMPTNVATNRLPLACPKLLVSIVLFLSLSYFFYTLKILSSSHPCSPEDPPLHISTFVSNISLPKKPPHQSWKRPSYSYSSPQALSAATELRQVVFGIAASASLWEKRKEYIKLWWRPKEMRGVVWLDKAVRVRRDEGLPAVKISADTSRFSYTNKKGHRSAIRISRIVSETLRLGLKDVRWFVMGDDDTVFVVENLVRVLSKYDHRQFYYIGSLSESHLQNIYFSYGMAYGGGGFAISYPLAVALAGMQDRSKTGNGPLLRFRSAPRLQSLCNLVEMDLFIPVLPSSPVEPCYGDDGILLRGWWRSSRFVCEWALPSMHCKWREGDREDDGGAGLEMPVSVKGMRWRKEMETGREMEIA</sequence>
<name>A0A3S3N3Z2_9MAGN</name>
<evidence type="ECO:0000256" key="4">
    <source>
        <dbReference type="ARBA" id="ARBA00022692"/>
    </source>
</evidence>
<dbReference type="OrthoDB" id="1722716at2759"/>
<accession>A0A3S3N3Z2</accession>
<keyword evidence="7 9" id="KW-0472">Membrane</keyword>
<evidence type="ECO:0000256" key="9">
    <source>
        <dbReference type="SAM" id="Phobius"/>
    </source>
</evidence>
<evidence type="ECO:0000256" key="2">
    <source>
        <dbReference type="ARBA" id="ARBA00022676"/>
    </source>
</evidence>
<organism evidence="11 12">
    <name type="scientific">Cinnamomum micranthum f. kanehirae</name>
    <dbReference type="NCBI Taxonomy" id="337451"/>
    <lineage>
        <taxon>Eukaryota</taxon>
        <taxon>Viridiplantae</taxon>
        <taxon>Streptophyta</taxon>
        <taxon>Embryophyta</taxon>
        <taxon>Tracheophyta</taxon>
        <taxon>Spermatophyta</taxon>
        <taxon>Magnoliopsida</taxon>
        <taxon>Magnoliidae</taxon>
        <taxon>Laurales</taxon>
        <taxon>Lauraceae</taxon>
        <taxon>Cinnamomum</taxon>
    </lineage>
</organism>
<keyword evidence="3 11" id="KW-0808">Transferase</keyword>
<dbReference type="InterPro" id="IPR003378">
    <property type="entry name" value="Fringe-like_glycosylTrfase"/>
</dbReference>
<proteinExistence type="predicted"/>
<dbReference type="PANTHER" id="PTHR10811">
    <property type="entry name" value="FRINGE-RELATED"/>
    <property type="match status" value="1"/>
</dbReference>
<dbReference type="GO" id="GO:0012505">
    <property type="term" value="C:endomembrane system"/>
    <property type="evidence" value="ECO:0007669"/>
    <property type="project" value="UniProtKB-SubCell"/>
</dbReference>
<keyword evidence="12" id="KW-1185">Reference proteome</keyword>
<keyword evidence="5" id="KW-0735">Signal-anchor</keyword>
<evidence type="ECO:0000256" key="8">
    <source>
        <dbReference type="ARBA" id="ARBA00037847"/>
    </source>
</evidence>
<dbReference type="GO" id="GO:0016757">
    <property type="term" value="F:glycosyltransferase activity"/>
    <property type="evidence" value="ECO:0007669"/>
    <property type="project" value="UniProtKB-KW"/>
</dbReference>
<feature type="domain" description="Fringe-like glycosyltransferase" evidence="10">
    <location>
        <begin position="161"/>
        <end position="266"/>
    </location>
</feature>
<comment type="subcellular location">
    <subcellularLocation>
        <location evidence="8">Endomembrane system</location>
        <topology evidence="8">Single-pass membrane protein</topology>
    </subcellularLocation>
    <subcellularLocation>
        <location evidence="1">Membrane</location>
        <topology evidence="1">Single-pass type II membrane protein</topology>
    </subcellularLocation>
</comment>
<evidence type="ECO:0000256" key="5">
    <source>
        <dbReference type="ARBA" id="ARBA00022968"/>
    </source>
</evidence>
<dbReference type="EMBL" id="QPKB01000006">
    <property type="protein sequence ID" value="RWR87846.1"/>
    <property type="molecule type" value="Genomic_DNA"/>
</dbReference>
<dbReference type="Proteomes" id="UP000283530">
    <property type="component" value="Unassembled WGS sequence"/>
</dbReference>
<evidence type="ECO:0000259" key="10">
    <source>
        <dbReference type="Pfam" id="PF02434"/>
    </source>
</evidence>
<feature type="transmembrane region" description="Helical" evidence="9">
    <location>
        <begin position="32"/>
        <end position="49"/>
    </location>
</feature>